<comment type="similarity">
    <text evidence="1">Belongs to the YoeB family.</text>
</comment>
<accession>A0ABU4JEN2</accession>
<evidence type="ECO:0000313" key="8">
    <source>
        <dbReference type="Proteomes" id="UP001204439"/>
    </source>
</evidence>
<proteinExistence type="inferred from homology"/>
<keyword evidence="4" id="KW-0255">Endonuclease</keyword>
<keyword evidence="2" id="KW-1277">Toxin-antitoxin system</keyword>
<evidence type="ECO:0000256" key="4">
    <source>
        <dbReference type="ARBA" id="ARBA00022759"/>
    </source>
</evidence>
<dbReference type="NCBIfam" id="TIGR02116">
    <property type="entry name" value="toxin_Txe_YoeB"/>
    <property type="match status" value="1"/>
</dbReference>
<evidence type="ECO:0000256" key="6">
    <source>
        <dbReference type="ARBA" id="ARBA00030388"/>
    </source>
</evidence>
<keyword evidence="5" id="KW-0378">Hydrolase</keyword>
<dbReference type="EMBL" id="JAMXLT020000005">
    <property type="protein sequence ID" value="MDW8548126.1"/>
    <property type="molecule type" value="Genomic_DNA"/>
</dbReference>
<keyword evidence="3" id="KW-0540">Nuclease</keyword>
<dbReference type="PANTHER" id="PTHR38039">
    <property type="entry name" value="TOXIN YOEB"/>
    <property type="match status" value="1"/>
</dbReference>
<dbReference type="Pfam" id="PF06769">
    <property type="entry name" value="YoeB_toxin"/>
    <property type="match status" value="1"/>
</dbReference>
<evidence type="ECO:0000313" key="7">
    <source>
        <dbReference type="EMBL" id="MDW8548126.1"/>
    </source>
</evidence>
<dbReference type="InterPro" id="IPR035093">
    <property type="entry name" value="RelE/ParE_toxin_dom_sf"/>
</dbReference>
<dbReference type="InterPro" id="IPR009614">
    <property type="entry name" value="YoeB_toxin"/>
</dbReference>
<evidence type="ECO:0000256" key="5">
    <source>
        <dbReference type="ARBA" id="ARBA00022801"/>
    </source>
</evidence>
<dbReference type="SUPFAM" id="SSF143011">
    <property type="entry name" value="RelE-like"/>
    <property type="match status" value="1"/>
</dbReference>
<dbReference type="Gene3D" id="3.30.2310.20">
    <property type="entry name" value="RelE-like"/>
    <property type="match status" value="1"/>
</dbReference>
<evidence type="ECO:0000256" key="1">
    <source>
        <dbReference type="ARBA" id="ARBA00008172"/>
    </source>
</evidence>
<name>A0ABU4JEN2_9FLAO</name>
<evidence type="ECO:0000256" key="2">
    <source>
        <dbReference type="ARBA" id="ARBA00022649"/>
    </source>
</evidence>
<protein>
    <recommendedName>
        <fullName evidence="6">Putative mRNA interferase YoeB</fullName>
    </recommendedName>
</protein>
<organism evidence="7 8">
    <name type="scientific">Epilithonimonas ginsengisoli</name>
    <dbReference type="NCBI Taxonomy" id="1245592"/>
    <lineage>
        <taxon>Bacteria</taxon>
        <taxon>Pseudomonadati</taxon>
        <taxon>Bacteroidota</taxon>
        <taxon>Flavobacteriia</taxon>
        <taxon>Flavobacteriales</taxon>
        <taxon>Weeksellaceae</taxon>
        <taxon>Chryseobacterium group</taxon>
        <taxon>Epilithonimonas</taxon>
    </lineage>
</organism>
<sequence length="85" mass="10058">MEIEFTKQAENDLEFWKKSGNKLIQKKISDILKSIQQNPFEGIGKPEPLKYSLSGSWSRRINMEHRIVYEVIDEIIYIESLKGHY</sequence>
<comment type="caution">
    <text evidence="7">The sequence shown here is derived from an EMBL/GenBank/DDBJ whole genome shotgun (WGS) entry which is preliminary data.</text>
</comment>
<dbReference type="PANTHER" id="PTHR38039:SF1">
    <property type="entry name" value="TOXIN YOEB"/>
    <property type="match status" value="1"/>
</dbReference>
<dbReference type="Proteomes" id="UP001204439">
    <property type="component" value="Unassembled WGS sequence"/>
</dbReference>
<keyword evidence="8" id="KW-1185">Reference proteome</keyword>
<dbReference type="RefSeq" id="WP_063971601.1">
    <property type="nucleotide sequence ID" value="NZ_JAMXLT020000005.1"/>
</dbReference>
<evidence type="ECO:0000256" key="3">
    <source>
        <dbReference type="ARBA" id="ARBA00022722"/>
    </source>
</evidence>
<reference evidence="7 8" key="1">
    <citation type="submission" date="2023-11" db="EMBL/GenBank/DDBJ databases">
        <title>First isolation, identification, and characterization of non-pathogenic Epilithonimonas ginsengisoli isolated from diseased farmed rainbow trout (Oncorhynchus mykiss) in Chile.</title>
        <authorList>
            <person name="Miranda C.D."/>
            <person name="Irgang R."/>
            <person name="Concha C."/>
            <person name="Rojas R."/>
            <person name="Avendano R."/>
        </authorList>
    </citation>
    <scope>NUCLEOTIDE SEQUENCE [LARGE SCALE GENOMIC DNA]</scope>
    <source>
        <strain evidence="7 8">FP99</strain>
    </source>
</reference>
<gene>
    <name evidence="7" type="ORF">NG800_004340</name>
</gene>